<dbReference type="SUPFAM" id="SSF55347">
    <property type="entry name" value="Glyceraldehyde-3-phosphate dehydrogenase-like, C-terminal domain"/>
    <property type="match status" value="1"/>
</dbReference>
<dbReference type="Proteomes" id="UP000694865">
    <property type="component" value="Unplaced"/>
</dbReference>
<keyword evidence="5" id="KW-1185">Reference proteome</keyword>
<dbReference type="GeneID" id="100370942"/>
<dbReference type="SUPFAM" id="SSF51735">
    <property type="entry name" value="NAD(P)-binding Rossmann-fold domains"/>
    <property type="match status" value="1"/>
</dbReference>
<dbReference type="PANTHER" id="PTHR42840:SF3">
    <property type="entry name" value="BINDING ROSSMANN FOLD OXIDOREDUCTASE, PUTATIVE (AFU_ORTHOLOGUE AFUA_2G10240)-RELATED"/>
    <property type="match status" value="1"/>
</dbReference>
<accession>A0ABM0M1Q5</accession>
<dbReference type="Gene3D" id="3.30.360.10">
    <property type="entry name" value="Dihydrodipicolinate Reductase, domain 2"/>
    <property type="match status" value="1"/>
</dbReference>
<dbReference type="Pfam" id="PF22725">
    <property type="entry name" value="GFO_IDH_MocA_C3"/>
    <property type="match status" value="1"/>
</dbReference>
<reference evidence="6" key="1">
    <citation type="submission" date="2025-08" db="UniProtKB">
        <authorList>
            <consortium name="RefSeq"/>
        </authorList>
    </citation>
    <scope>IDENTIFICATION</scope>
    <source>
        <tissue evidence="6">Testes</tissue>
    </source>
</reference>
<comment type="similarity">
    <text evidence="1">Belongs to the Gfo/Idh/MocA family.</text>
</comment>
<evidence type="ECO:0000313" key="6">
    <source>
        <dbReference type="RefSeq" id="XP_006813946.1"/>
    </source>
</evidence>
<evidence type="ECO:0000313" key="5">
    <source>
        <dbReference type="Proteomes" id="UP000694865"/>
    </source>
</evidence>
<name>A0ABM0M1Q5_SACKO</name>
<dbReference type="PANTHER" id="PTHR42840">
    <property type="entry name" value="NAD(P)-BINDING ROSSMANN-FOLD SUPERFAMILY PROTEIN-RELATED"/>
    <property type="match status" value="1"/>
</dbReference>
<feature type="domain" description="Gfo/Idh/MocA-like oxidoreductase N-terminal" evidence="3">
    <location>
        <begin position="11"/>
        <end position="132"/>
    </location>
</feature>
<dbReference type="InterPro" id="IPR055170">
    <property type="entry name" value="GFO_IDH_MocA-like_dom"/>
</dbReference>
<dbReference type="InterPro" id="IPR036291">
    <property type="entry name" value="NAD(P)-bd_dom_sf"/>
</dbReference>
<evidence type="ECO:0000259" key="3">
    <source>
        <dbReference type="Pfam" id="PF01408"/>
    </source>
</evidence>
<feature type="domain" description="GFO/IDH/MocA-like oxidoreductase" evidence="4">
    <location>
        <begin position="143"/>
        <end position="260"/>
    </location>
</feature>
<dbReference type="RefSeq" id="XP_006813946.1">
    <property type="nucleotide sequence ID" value="XM_006813883.1"/>
</dbReference>
<organism evidence="5 6">
    <name type="scientific">Saccoglossus kowalevskii</name>
    <name type="common">Acorn worm</name>
    <dbReference type="NCBI Taxonomy" id="10224"/>
    <lineage>
        <taxon>Eukaryota</taxon>
        <taxon>Metazoa</taxon>
        <taxon>Hemichordata</taxon>
        <taxon>Enteropneusta</taxon>
        <taxon>Harrimaniidae</taxon>
        <taxon>Saccoglossus</taxon>
    </lineage>
</organism>
<keyword evidence="2" id="KW-0560">Oxidoreductase</keyword>
<protein>
    <submittedName>
        <fullName evidence="6">Trans-1,2-dihydrobenzene-1,2-diol dehydrogenase-like</fullName>
    </submittedName>
</protein>
<dbReference type="Pfam" id="PF01408">
    <property type="entry name" value="GFO_IDH_MocA"/>
    <property type="match status" value="1"/>
</dbReference>
<proteinExistence type="inferred from homology"/>
<evidence type="ECO:0000259" key="4">
    <source>
        <dbReference type="Pfam" id="PF22725"/>
    </source>
</evidence>
<dbReference type="Gene3D" id="3.40.50.720">
    <property type="entry name" value="NAD(P)-binding Rossmann-like Domain"/>
    <property type="match status" value="1"/>
</dbReference>
<sequence length="361" mass="40210">MNETKHLTKVNLALIGFGRAGQFHFRNIFADYRVQLSWIVEEDVVRANQVVQNYSLTSTTVIKSKEIDQVWRDDSVNAVIICTPTWTHESLVRAALKAGKHVLCEKPISPSIDSIKSLFAEARSHDRVLFCAFNRRFDPGVSSLKSRIRNGEIGQIQHVKTISRDFPPPSLSYLKTSGGIFHDCAIHDIDLTSWLAGEAPCMVYAQGHAFNKSIHEIGDLDTLSIVLKFPSGILGTIDVSRYAAYGYDQRTEVLGSEGMIQNNNCRPCELAIHKGGSGKMENPIYQSCPERYNDSYKHELNHFIDVVKGEKNKCEVTAEESIMASVVAEACNKSYKLGRPVNIVNGEIITSTMTALNGKEE</sequence>
<evidence type="ECO:0000256" key="2">
    <source>
        <dbReference type="ARBA" id="ARBA00023002"/>
    </source>
</evidence>
<gene>
    <name evidence="6" type="primary">LOC100370942</name>
</gene>
<evidence type="ECO:0000256" key="1">
    <source>
        <dbReference type="ARBA" id="ARBA00010928"/>
    </source>
</evidence>
<dbReference type="InterPro" id="IPR000683">
    <property type="entry name" value="Gfo/Idh/MocA-like_OxRdtase_N"/>
</dbReference>